<evidence type="ECO:0000313" key="9">
    <source>
        <dbReference type="EMBL" id="CAD9391498.1"/>
    </source>
</evidence>
<feature type="domain" description="Cytidyltransferase-like" evidence="8">
    <location>
        <begin position="217"/>
        <end position="327"/>
    </location>
</feature>
<evidence type="ECO:0000256" key="2">
    <source>
        <dbReference type="ARBA" id="ARBA00022642"/>
    </source>
</evidence>
<keyword evidence="4" id="KW-0548">Nucleotidyltransferase</keyword>
<organism evidence="9">
    <name type="scientific">Alexandrium andersonii</name>
    <dbReference type="NCBI Taxonomy" id="327968"/>
    <lineage>
        <taxon>Eukaryota</taxon>
        <taxon>Sar</taxon>
        <taxon>Alveolata</taxon>
        <taxon>Dinophyceae</taxon>
        <taxon>Gonyaulacales</taxon>
        <taxon>Pyrocystaceae</taxon>
        <taxon>Alexandrium</taxon>
    </lineage>
</organism>
<keyword evidence="2" id="KW-0662">Pyridine nucleotide biosynthesis</keyword>
<gene>
    <name evidence="9" type="ORF">AAND1436_LOCUS10047</name>
</gene>
<dbReference type="Pfam" id="PF01467">
    <property type="entry name" value="CTP_transf_like"/>
    <property type="match status" value="1"/>
</dbReference>
<dbReference type="AlphaFoldDB" id="A0A7S2FGR6"/>
<sequence>MVPCGPSPEKPKLKTPAVDRYCMCQAGVNTSFSHNFPVKVSTVECFADEAYATYDLLVRLRDENPDVDLAFVIGTDWLQPGSSMRDWSSRNWEWKLGDPEEQRFLVTGDRMLQEFDFLVIKRPGFEVEPTPDDSSGLKKFGPRLSWLTMPEGTTFIQGNLSSTEIRKRGSKTVRDAVGKKSLQQIEGLVPRSVLAYIRRHGFYNLEDENSRRGRIAIFGGAFDPITNSHLTCAANIIHSGCADQVWLVPCGPRPDKASLKTKPLDRYCMCKIAVNQTFSCAFPVSVSDAECFEAEPLFTYDLLCKLKDLHPDAAFSFVIGSDWLQPQTDMSSWRSRNWAWKPGDPVEEQTIVTGNKMLQEFDFLVIPRPGYNVQDPADLQRFGPRMRRLTMPEDTTLIHGNLSSSEIRKRTAMDATVRDEGLSAVEGLVPAGVLAYICREGLYLDTV</sequence>
<evidence type="ECO:0000256" key="6">
    <source>
        <dbReference type="ARBA" id="ARBA00022840"/>
    </source>
</evidence>
<evidence type="ECO:0000256" key="7">
    <source>
        <dbReference type="ARBA" id="ARBA00023027"/>
    </source>
</evidence>
<keyword evidence="7" id="KW-0520">NAD</keyword>
<keyword evidence="3" id="KW-0808">Transferase</keyword>
<comment type="pathway">
    <text evidence="1">Cofactor biosynthesis; NAD(+) biosynthesis.</text>
</comment>
<proteinExistence type="predicted"/>
<accession>A0A7S2FGR6</accession>
<dbReference type="CDD" id="cd02165">
    <property type="entry name" value="NMNAT"/>
    <property type="match status" value="1"/>
</dbReference>
<evidence type="ECO:0000256" key="1">
    <source>
        <dbReference type="ARBA" id="ARBA00004790"/>
    </source>
</evidence>
<evidence type="ECO:0000259" key="8">
    <source>
        <dbReference type="Pfam" id="PF01467"/>
    </source>
</evidence>
<dbReference type="GO" id="GO:0070566">
    <property type="term" value="F:adenylyltransferase activity"/>
    <property type="evidence" value="ECO:0007669"/>
    <property type="project" value="UniProtKB-ARBA"/>
</dbReference>
<dbReference type="UniPathway" id="UPA00253">
    <property type="reaction ID" value="UER00600"/>
</dbReference>
<dbReference type="PANTHER" id="PTHR39321">
    <property type="entry name" value="NICOTINATE-NUCLEOTIDE ADENYLYLTRANSFERASE-RELATED"/>
    <property type="match status" value="1"/>
</dbReference>
<dbReference type="Gene3D" id="3.40.50.620">
    <property type="entry name" value="HUPs"/>
    <property type="match status" value="2"/>
</dbReference>
<dbReference type="SUPFAM" id="SSF52374">
    <property type="entry name" value="Nucleotidylyl transferase"/>
    <property type="match status" value="2"/>
</dbReference>
<dbReference type="PANTHER" id="PTHR39321:SF3">
    <property type="entry name" value="PHOSPHOPANTETHEINE ADENYLYLTRANSFERASE"/>
    <property type="match status" value="1"/>
</dbReference>
<dbReference type="GO" id="GO:0005524">
    <property type="term" value="F:ATP binding"/>
    <property type="evidence" value="ECO:0007669"/>
    <property type="project" value="UniProtKB-KW"/>
</dbReference>
<name>A0A7S2FGR6_9DINO</name>
<protein>
    <recommendedName>
        <fullName evidence="8">Cytidyltransferase-like domain-containing protein</fullName>
    </recommendedName>
</protein>
<reference evidence="9" key="1">
    <citation type="submission" date="2021-01" db="EMBL/GenBank/DDBJ databases">
        <authorList>
            <person name="Corre E."/>
            <person name="Pelletier E."/>
            <person name="Niang G."/>
            <person name="Scheremetjew M."/>
            <person name="Finn R."/>
            <person name="Kale V."/>
            <person name="Holt S."/>
            <person name="Cochrane G."/>
            <person name="Meng A."/>
            <person name="Brown T."/>
            <person name="Cohen L."/>
        </authorList>
    </citation>
    <scope>NUCLEOTIDE SEQUENCE</scope>
    <source>
        <strain evidence="9">CCMP2222</strain>
    </source>
</reference>
<evidence type="ECO:0000256" key="4">
    <source>
        <dbReference type="ARBA" id="ARBA00022695"/>
    </source>
</evidence>
<dbReference type="GO" id="GO:0009435">
    <property type="term" value="P:NAD+ biosynthetic process"/>
    <property type="evidence" value="ECO:0007669"/>
    <property type="project" value="UniProtKB-UniPathway"/>
</dbReference>
<keyword evidence="5" id="KW-0547">Nucleotide-binding</keyword>
<dbReference type="InterPro" id="IPR014729">
    <property type="entry name" value="Rossmann-like_a/b/a_fold"/>
</dbReference>
<keyword evidence="6" id="KW-0067">ATP-binding</keyword>
<dbReference type="EMBL" id="HBGQ01020216">
    <property type="protein sequence ID" value="CAD9391498.1"/>
    <property type="molecule type" value="Transcribed_RNA"/>
</dbReference>
<evidence type="ECO:0000256" key="5">
    <source>
        <dbReference type="ARBA" id="ARBA00022741"/>
    </source>
</evidence>
<dbReference type="InterPro" id="IPR004821">
    <property type="entry name" value="Cyt_trans-like"/>
</dbReference>
<dbReference type="InterPro" id="IPR005248">
    <property type="entry name" value="NadD/NMNAT"/>
</dbReference>
<evidence type="ECO:0000256" key="3">
    <source>
        <dbReference type="ARBA" id="ARBA00022679"/>
    </source>
</evidence>